<reference evidence="4" key="1">
    <citation type="submission" date="2020-05" db="EMBL/GenBank/DDBJ databases">
        <authorList>
            <person name="Chiriac C."/>
            <person name="Salcher M."/>
            <person name="Ghai R."/>
            <person name="Kavagutti S V."/>
        </authorList>
    </citation>
    <scope>NUCLEOTIDE SEQUENCE</scope>
</reference>
<feature type="domain" description="DUF3048" evidence="2">
    <location>
        <begin position="97"/>
        <end position="233"/>
    </location>
</feature>
<evidence type="ECO:0000259" key="3">
    <source>
        <dbReference type="Pfam" id="PF17479"/>
    </source>
</evidence>
<dbReference type="InterPro" id="IPR021416">
    <property type="entry name" value="DUF3048_N"/>
</dbReference>
<dbReference type="SUPFAM" id="SSF159774">
    <property type="entry name" value="YerB-like"/>
    <property type="match status" value="1"/>
</dbReference>
<dbReference type="Pfam" id="PF11258">
    <property type="entry name" value="DUF3048"/>
    <property type="match status" value="1"/>
</dbReference>
<feature type="domain" description="DUF3048" evidence="3">
    <location>
        <begin position="273"/>
        <end position="374"/>
    </location>
</feature>
<gene>
    <name evidence="4" type="ORF">UFOPK1493_00228</name>
</gene>
<accession>A0A6J6BN59</accession>
<evidence type="ECO:0000259" key="2">
    <source>
        <dbReference type="Pfam" id="PF11258"/>
    </source>
</evidence>
<dbReference type="Pfam" id="PF17479">
    <property type="entry name" value="DUF3048_C"/>
    <property type="match status" value="1"/>
</dbReference>
<dbReference type="InterPro" id="IPR035328">
    <property type="entry name" value="DUF3048_C"/>
</dbReference>
<protein>
    <submittedName>
        <fullName evidence="4">Unannotated protein</fullName>
    </submittedName>
</protein>
<feature type="compositionally biased region" description="Low complexity" evidence="1">
    <location>
        <begin position="51"/>
        <end position="87"/>
    </location>
</feature>
<evidence type="ECO:0000256" key="1">
    <source>
        <dbReference type="SAM" id="MobiDB-lite"/>
    </source>
</evidence>
<evidence type="ECO:0000313" key="4">
    <source>
        <dbReference type="EMBL" id="CAB4540185.1"/>
    </source>
</evidence>
<dbReference type="EMBL" id="CAEZSR010000004">
    <property type="protein sequence ID" value="CAB4540185.1"/>
    <property type="molecule type" value="Genomic_DNA"/>
</dbReference>
<feature type="region of interest" description="Disordered" evidence="1">
    <location>
        <begin position="44"/>
        <end position="87"/>
    </location>
</feature>
<dbReference type="InterPro" id="IPR023158">
    <property type="entry name" value="YerB-like_sf"/>
</dbReference>
<dbReference type="AlphaFoldDB" id="A0A6J6BN59"/>
<dbReference type="Gene3D" id="3.50.90.10">
    <property type="entry name" value="YerB-like"/>
    <property type="match status" value="1"/>
</dbReference>
<proteinExistence type="predicted"/>
<sequence length="386" mass="41677">MLHRTPRTPRTTRSHPVHGVRRRPVRSLALLAAGGLIVAACGGGGGDEESAVTTTEAPAPTTTEAAVTSTTSAPTTTATADTDTPTTVAEAGPTFALTGLPLTDEALAARPALVAKIDNHPQARPQFGLNRADIVFEENVENLTRFAAVFHSQDPGRIGPIRSGRTQDVDLLGSFSEPLFVWSGGNPAVTRAINDSDLVGLSPSTTRNVGFFRDQRPGVDREHTLFGTTTEFWMNFTPIFNPPPTPQFEYRAPDEAFNGEQASGVELEMDGLDVRWTWDRDNAAYLREQDGEPHFDDLGQVNTQNVVVLEVEYRPSPADSRSPEAQTIGTGTAYVFTGGALIRGTWTRDDRTQPFTLTDENGSVIALTPGRTWVELPRIGNTTPLT</sequence>
<organism evidence="4">
    <name type="scientific">freshwater metagenome</name>
    <dbReference type="NCBI Taxonomy" id="449393"/>
    <lineage>
        <taxon>unclassified sequences</taxon>
        <taxon>metagenomes</taxon>
        <taxon>ecological metagenomes</taxon>
    </lineage>
</organism>
<name>A0A6J6BN59_9ZZZZ</name>
<feature type="region of interest" description="Disordered" evidence="1">
    <location>
        <begin position="1"/>
        <end position="22"/>
    </location>
</feature>